<dbReference type="PANTHER" id="PTHR23502">
    <property type="entry name" value="MAJOR FACILITATOR SUPERFAMILY"/>
    <property type="match status" value="1"/>
</dbReference>
<feature type="transmembrane region" description="Helical" evidence="5">
    <location>
        <begin position="336"/>
        <end position="355"/>
    </location>
</feature>
<evidence type="ECO:0000256" key="3">
    <source>
        <dbReference type="ARBA" id="ARBA00022989"/>
    </source>
</evidence>
<feature type="transmembrane region" description="Helical" evidence="5">
    <location>
        <begin position="469"/>
        <end position="491"/>
    </location>
</feature>
<dbReference type="Pfam" id="PF07690">
    <property type="entry name" value="MFS_1"/>
    <property type="match status" value="1"/>
</dbReference>
<dbReference type="InterPro" id="IPR011701">
    <property type="entry name" value="MFS"/>
</dbReference>
<keyword evidence="3 5" id="KW-1133">Transmembrane helix</keyword>
<feature type="transmembrane region" description="Helical" evidence="5">
    <location>
        <begin position="376"/>
        <end position="396"/>
    </location>
</feature>
<evidence type="ECO:0000313" key="8">
    <source>
        <dbReference type="Proteomes" id="UP000053558"/>
    </source>
</evidence>
<dbReference type="RefSeq" id="XP_007770716.1">
    <property type="nucleotide sequence ID" value="XM_007772526.1"/>
</dbReference>
<dbReference type="InterPro" id="IPR036259">
    <property type="entry name" value="MFS_trans_sf"/>
</dbReference>
<evidence type="ECO:0000313" key="7">
    <source>
        <dbReference type="EMBL" id="EIW78972.1"/>
    </source>
</evidence>
<dbReference type="KEGG" id="cput:CONPUDRAFT_126720"/>
<comment type="subcellular location">
    <subcellularLocation>
        <location evidence="1">Membrane</location>
        <topology evidence="1">Multi-pass membrane protein</topology>
    </subcellularLocation>
</comment>
<dbReference type="OMA" id="NIMALIF"/>
<accession>A0A5M3MID6</accession>
<dbReference type="Gene3D" id="1.20.1250.20">
    <property type="entry name" value="MFS general substrate transporter like domains"/>
    <property type="match status" value="1"/>
</dbReference>
<proteinExistence type="predicted"/>
<dbReference type="SUPFAM" id="SSF103473">
    <property type="entry name" value="MFS general substrate transporter"/>
    <property type="match status" value="1"/>
</dbReference>
<evidence type="ECO:0000259" key="6">
    <source>
        <dbReference type="PROSITE" id="PS50850"/>
    </source>
</evidence>
<dbReference type="EMBL" id="JH711581">
    <property type="protein sequence ID" value="EIW78972.1"/>
    <property type="molecule type" value="Genomic_DNA"/>
</dbReference>
<evidence type="ECO:0000256" key="4">
    <source>
        <dbReference type="ARBA" id="ARBA00023136"/>
    </source>
</evidence>
<feature type="transmembrane region" description="Helical" evidence="5">
    <location>
        <begin position="408"/>
        <end position="433"/>
    </location>
</feature>
<dbReference type="PANTHER" id="PTHR23502:SF134">
    <property type="entry name" value="MAJOR FACILITATOR SUPERFAMILY (MFS) PROFILE DOMAIN-CONTAINING PROTEIN-RELATED"/>
    <property type="match status" value="1"/>
</dbReference>
<feature type="transmembrane region" description="Helical" evidence="5">
    <location>
        <begin position="67"/>
        <end position="87"/>
    </location>
</feature>
<dbReference type="PROSITE" id="PS50850">
    <property type="entry name" value="MFS"/>
    <property type="match status" value="1"/>
</dbReference>
<feature type="transmembrane region" description="Helical" evidence="5">
    <location>
        <begin position="293"/>
        <end position="316"/>
    </location>
</feature>
<keyword evidence="4 5" id="KW-0472">Membrane</keyword>
<comment type="caution">
    <text evidence="7">The sequence shown here is derived from an EMBL/GenBank/DDBJ whole genome shotgun (WGS) entry which is preliminary data.</text>
</comment>
<sequence>MADDLEIDIIPSMGASTITVTMTPDEKDDKSARSISVLEKEQPDFLLVEFDENDPRAPINFSYAKKWTITFVAITFTAIISASISAYSLGYDSMMSDLGCTRMEATLGLSLFLLGFAFFPLASSSFSEELGRRPVYLASALGFVLAELMVALAPNIAVVIVGRFISGCFSSTGAVLVGGTIADIWEPSQRGLPMSLYSLTALLGTCVGPVVAGWIDTNQALRWRWIDWVGMIFGGAYLLLALFLTHETRATIVLARIAKQVRKETGDERYRAPSELGRPGLWSLLRVSCTRPVYLLFTEPVVFAFTLWIGFAWAVLYVMIESIGALFSSVYGFSTGQSGSVFAALCIGALLGFLLNTAQERIYRLRFPARGLEARLYTALLAALLFPAGMFIYAWTASPHVPWPAPCVGLAVFMCAAYVIYQSVFVYLADCYGSWASSALAGQSLLRNIMALIFPLFTTQMYARMTYRWANTLFGAVAVLMIPIPYVLFFYGPRIRAKSKIARHINSGENKS</sequence>
<protein>
    <submittedName>
        <fullName evidence="7">MFS general substrate transporter</fullName>
    </submittedName>
</protein>
<gene>
    <name evidence="7" type="ORF">CONPUDRAFT_126720</name>
</gene>
<evidence type="ECO:0000256" key="5">
    <source>
        <dbReference type="SAM" id="Phobius"/>
    </source>
</evidence>
<keyword evidence="2 5" id="KW-0812">Transmembrane</keyword>
<dbReference type="Proteomes" id="UP000053558">
    <property type="component" value="Unassembled WGS sequence"/>
</dbReference>
<dbReference type="FunFam" id="1.20.1250.20:FF:000082">
    <property type="entry name" value="MFS multidrug transporter, putative"/>
    <property type="match status" value="1"/>
</dbReference>
<feature type="domain" description="Major facilitator superfamily (MFS) profile" evidence="6">
    <location>
        <begin position="69"/>
        <end position="496"/>
    </location>
</feature>
<dbReference type="OrthoDB" id="5376138at2759"/>
<name>A0A5M3MID6_CONPW</name>
<reference evidence="8" key="1">
    <citation type="journal article" date="2012" name="Science">
        <title>The Paleozoic origin of enzymatic lignin decomposition reconstructed from 31 fungal genomes.</title>
        <authorList>
            <person name="Floudas D."/>
            <person name="Binder M."/>
            <person name="Riley R."/>
            <person name="Barry K."/>
            <person name="Blanchette R.A."/>
            <person name="Henrissat B."/>
            <person name="Martinez A.T."/>
            <person name="Otillar R."/>
            <person name="Spatafora J.W."/>
            <person name="Yadav J.S."/>
            <person name="Aerts A."/>
            <person name="Benoit I."/>
            <person name="Boyd A."/>
            <person name="Carlson A."/>
            <person name="Copeland A."/>
            <person name="Coutinho P.M."/>
            <person name="de Vries R.P."/>
            <person name="Ferreira P."/>
            <person name="Findley K."/>
            <person name="Foster B."/>
            <person name="Gaskell J."/>
            <person name="Glotzer D."/>
            <person name="Gorecki P."/>
            <person name="Heitman J."/>
            <person name="Hesse C."/>
            <person name="Hori C."/>
            <person name="Igarashi K."/>
            <person name="Jurgens J.A."/>
            <person name="Kallen N."/>
            <person name="Kersten P."/>
            <person name="Kohler A."/>
            <person name="Kuees U."/>
            <person name="Kumar T.K.A."/>
            <person name="Kuo A."/>
            <person name="LaButti K."/>
            <person name="Larrondo L.F."/>
            <person name="Lindquist E."/>
            <person name="Ling A."/>
            <person name="Lombard V."/>
            <person name="Lucas S."/>
            <person name="Lundell T."/>
            <person name="Martin R."/>
            <person name="McLaughlin D.J."/>
            <person name="Morgenstern I."/>
            <person name="Morin E."/>
            <person name="Murat C."/>
            <person name="Nagy L.G."/>
            <person name="Nolan M."/>
            <person name="Ohm R.A."/>
            <person name="Patyshakuliyeva A."/>
            <person name="Rokas A."/>
            <person name="Ruiz-Duenas F.J."/>
            <person name="Sabat G."/>
            <person name="Salamov A."/>
            <person name="Samejima M."/>
            <person name="Schmutz J."/>
            <person name="Slot J.C."/>
            <person name="St John F."/>
            <person name="Stenlid J."/>
            <person name="Sun H."/>
            <person name="Sun S."/>
            <person name="Syed K."/>
            <person name="Tsang A."/>
            <person name="Wiebenga A."/>
            <person name="Young D."/>
            <person name="Pisabarro A."/>
            <person name="Eastwood D.C."/>
            <person name="Martin F."/>
            <person name="Cullen D."/>
            <person name="Grigoriev I.V."/>
            <person name="Hibbett D.S."/>
        </authorList>
    </citation>
    <scope>NUCLEOTIDE SEQUENCE [LARGE SCALE GENOMIC DNA]</scope>
    <source>
        <strain evidence="8">RWD-64-598 SS2</strain>
    </source>
</reference>
<feature type="transmembrane region" description="Helical" evidence="5">
    <location>
        <begin position="107"/>
        <end position="123"/>
    </location>
</feature>
<feature type="transmembrane region" description="Helical" evidence="5">
    <location>
        <begin position="164"/>
        <end position="184"/>
    </location>
</feature>
<keyword evidence="8" id="KW-1185">Reference proteome</keyword>
<evidence type="ECO:0000256" key="2">
    <source>
        <dbReference type="ARBA" id="ARBA00022692"/>
    </source>
</evidence>
<dbReference type="GeneID" id="19200003"/>
<dbReference type="GO" id="GO:0022857">
    <property type="term" value="F:transmembrane transporter activity"/>
    <property type="evidence" value="ECO:0007669"/>
    <property type="project" value="InterPro"/>
</dbReference>
<feature type="transmembrane region" description="Helical" evidence="5">
    <location>
        <begin position="135"/>
        <end position="158"/>
    </location>
</feature>
<feature type="transmembrane region" description="Helical" evidence="5">
    <location>
        <begin position="227"/>
        <end position="246"/>
    </location>
</feature>
<feature type="transmembrane region" description="Helical" evidence="5">
    <location>
        <begin position="196"/>
        <end position="215"/>
    </location>
</feature>
<dbReference type="InterPro" id="IPR020846">
    <property type="entry name" value="MFS_dom"/>
</dbReference>
<dbReference type="AlphaFoldDB" id="A0A5M3MID6"/>
<evidence type="ECO:0000256" key="1">
    <source>
        <dbReference type="ARBA" id="ARBA00004141"/>
    </source>
</evidence>
<organism evidence="7 8">
    <name type="scientific">Coniophora puteana (strain RWD-64-598)</name>
    <name type="common">Brown rot fungus</name>
    <dbReference type="NCBI Taxonomy" id="741705"/>
    <lineage>
        <taxon>Eukaryota</taxon>
        <taxon>Fungi</taxon>
        <taxon>Dikarya</taxon>
        <taxon>Basidiomycota</taxon>
        <taxon>Agaricomycotina</taxon>
        <taxon>Agaricomycetes</taxon>
        <taxon>Agaricomycetidae</taxon>
        <taxon>Boletales</taxon>
        <taxon>Coniophorineae</taxon>
        <taxon>Coniophoraceae</taxon>
        <taxon>Coniophora</taxon>
    </lineage>
</organism>
<dbReference type="GO" id="GO:0005886">
    <property type="term" value="C:plasma membrane"/>
    <property type="evidence" value="ECO:0007669"/>
    <property type="project" value="TreeGrafter"/>
</dbReference>